<gene>
    <name evidence="1" type="ORF">RIEGSTA812A_PEG_1099</name>
</gene>
<evidence type="ECO:0000313" key="1">
    <source>
        <dbReference type="EMBL" id="VBB69626.1"/>
    </source>
</evidence>
<dbReference type="AlphaFoldDB" id="A0A484H683"/>
<proteinExistence type="predicted"/>
<name>A0A484H683_9ZZZZ</name>
<organism evidence="1">
    <name type="scientific">invertebrate metagenome</name>
    <dbReference type="NCBI Taxonomy" id="1711999"/>
    <lineage>
        <taxon>unclassified sequences</taxon>
        <taxon>metagenomes</taxon>
        <taxon>organismal metagenomes</taxon>
    </lineage>
</organism>
<sequence>MIAMLLVPCGVARAKIVSLFLYAPVLNLFSPLSVSSRPVPENKVIARSSETLAATYGPRDR</sequence>
<accession>A0A484H683</accession>
<protein>
    <submittedName>
        <fullName evidence="1">Uncharacterized protein</fullName>
    </submittedName>
</protein>
<dbReference type="EMBL" id="LR026963">
    <property type="protein sequence ID" value="VBB69626.1"/>
    <property type="molecule type" value="Genomic_DNA"/>
</dbReference>
<reference evidence="1" key="1">
    <citation type="submission" date="2018-10" db="EMBL/GenBank/DDBJ databases">
        <authorList>
            <person name="Gruber-Vodicka H."/>
            <person name="Jaeckle O."/>
        </authorList>
    </citation>
    <scope>NUCLEOTIDE SEQUENCE</scope>
</reference>